<dbReference type="InterPro" id="IPR015889">
    <property type="entry name" value="Intradiol_dOase_core"/>
</dbReference>
<evidence type="ECO:0000256" key="2">
    <source>
        <dbReference type="ARBA" id="ARBA00007825"/>
    </source>
</evidence>
<dbReference type="GO" id="GO:0018576">
    <property type="term" value="F:catechol 1,2-dioxygenase activity"/>
    <property type="evidence" value="ECO:0007669"/>
    <property type="project" value="InterPro"/>
</dbReference>
<dbReference type="InterPro" id="IPR008927">
    <property type="entry name" value="6-PGluconate_DH-like_C_sf"/>
</dbReference>
<dbReference type="CDD" id="cd03461">
    <property type="entry name" value="1_2-HQD"/>
    <property type="match status" value="1"/>
</dbReference>
<dbReference type="PANTHER" id="PTHR33711">
    <property type="entry name" value="DIOXYGENASE, PUTATIVE (AFU_ORTHOLOGUE AFUA_2G02910)-RELATED"/>
    <property type="match status" value="1"/>
</dbReference>
<evidence type="ECO:0000256" key="5">
    <source>
        <dbReference type="ARBA" id="ARBA00023002"/>
    </source>
</evidence>
<dbReference type="InterPro" id="IPR006115">
    <property type="entry name" value="6PGDH_NADP-bd"/>
</dbReference>
<keyword evidence="4" id="KW-0223">Dioxygenase</keyword>
<dbReference type="Pfam" id="PF03446">
    <property type="entry name" value="NAD_binding_2"/>
    <property type="match status" value="1"/>
</dbReference>
<dbReference type="PANTHER" id="PTHR33711:SF7">
    <property type="entry name" value="INTRADIOL RING-CLEAVAGE DIOXYGENASES DOMAIN-CONTAINING PROTEIN-RELATED"/>
    <property type="match status" value="1"/>
</dbReference>
<evidence type="ECO:0000256" key="4">
    <source>
        <dbReference type="ARBA" id="ARBA00022964"/>
    </source>
</evidence>
<dbReference type="SUPFAM" id="SSF49482">
    <property type="entry name" value="Aromatic compound dioxygenase"/>
    <property type="match status" value="1"/>
</dbReference>
<dbReference type="Pfam" id="PF00775">
    <property type="entry name" value="Dioxygenase_C"/>
    <property type="match status" value="1"/>
</dbReference>
<dbReference type="OrthoDB" id="9800887at2"/>
<dbReference type="Gene3D" id="3.40.50.720">
    <property type="entry name" value="NAD(P)-binding Rossmann-like Domain"/>
    <property type="match status" value="1"/>
</dbReference>
<dbReference type="InterPro" id="IPR039390">
    <property type="entry name" value="1_2-HQD/HQD"/>
</dbReference>
<dbReference type="InterPro" id="IPR013328">
    <property type="entry name" value="6PGD_dom2"/>
</dbReference>
<organism evidence="8 9">
    <name type="scientific">Lichenicoccus roseus</name>
    <dbReference type="NCBI Taxonomy" id="2683649"/>
    <lineage>
        <taxon>Bacteria</taxon>
        <taxon>Pseudomonadati</taxon>
        <taxon>Pseudomonadota</taxon>
        <taxon>Alphaproteobacteria</taxon>
        <taxon>Acetobacterales</taxon>
        <taxon>Acetobacteraceae</taxon>
        <taxon>Lichenicoccus</taxon>
    </lineage>
</organism>
<dbReference type="EMBL" id="VCDI01000001">
    <property type="protein sequence ID" value="TLU74371.1"/>
    <property type="molecule type" value="Genomic_DNA"/>
</dbReference>
<keyword evidence="6" id="KW-0408">Iron</keyword>
<dbReference type="GO" id="GO:0008199">
    <property type="term" value="F:ferric iron binding"/>
    <property type="evidence" value="ECO:0007669"/>
    <property type="project" value="InterPro"/>
</dbReference>
<dbReference type="InterPro" id="IPR007535">
    <property type="entry name" value="Catechol_dOase_N"/>
</dbReference>
<dbReference type="Pfam" id="PF14833">
    <property type="entry name" value="NAD_binding_11"/>
    <property type="match status" value="1"/>
</dbReference>
<evidence type="ECO:0000256" key="1">
    <source>
        <dbReference type="ARBA" id="ARBA00001965"/>
    </source>
</evidence>
<dbReference type="InterPro" id="IPR000627">
    <property type="entry name" value="Intradiol_dOase_C"/>
</dbReference>
<dbReference type="InterPro" id="IPR029154">
    <property type="entry name" value="HIBADH-like_NADP-bd"/>
</dbReference>
<gene>
    <name evidence="8" type="ORF">FE263_04090</name>
</gene>
<dbReference type="AlphaFoldDB" id="A0A5R9JFE3"/>
<keyword evidence="9" id="KW-1185">Reference proteome</keyword>
<reference evidence="8 9" key="1">
    <citation type="submission" date="2019-05" db="EMBL/GenBank/DDBJ databases">
        <authorList>
            <person name="Pankratov T."/>
            <person name="Grouzdev D."/>
        </authorList>
    </citation>
    <scope>NUCLEOTIDE SEQUENCE [LARGE SCALE GENOMIC DNA]</scope>
    <source>
        <strain evidence="8 9">KEBCLARHB70R</strain>
    </source>
</reference>
<evidence type="ECO:0000313" key="9">
    <source>
        <dbReference type="Proteomes" id="UP000305654"/>
    </source>
</evidence>
<dbReference type="InterPro" id="IPR050770">
    <property type="entry name" value="Intradiol_RC_Dioxygenase"/>
</dbReference>
<evidence type="ECO:0000256" key="6">
    <source>
        <dbReference type="ARBA" id="ARBA00023004"/>
    </source>
</evidence>
<sequence length="602" mass="64885">MSLKTESFDEASATRIVIERNAGCPDPRLREIMAVLVRHLHEAVRELQLTQQEWRGAIDFLTATGQICSDRRQEFILLSDTLGVSMLVDAINHRKAETATPSTVLGPFHVADAPAMQSGDTISRDGRGSPLVVHGAVLDIDGRPIEGATLDVWQTSEDGYYDTQDPTQPDMNLRGVFQSGADGGFWFRSIVPASYPIPSDGPVGRMLKALARHPMRPAHIHFIVSAPGYQPVTTHIFVEGDPYLESDAVFGVKDALVLPFPMVDDTARGERFGVPSRHHEAEVVIRLQPVPQVIQVENTMNSIRTLGWIGLGKMGTPMATRLVEAGHSVHVYDVSGDATYALRDAGALVAATAHDVVEAADIVFTSLPNDAVLRDLLTTPHGIASRLAGGKILVETSTVSPSASAEVARAIEATGALYVRSPISGSTATAADGKLTVLASGPRAAYETVRPVMEGFATRFFYVGAGEEARTLKLVINMLVGATSALVAEALAFGQKGNLEVRQMLEVINESVVGSPLIGYKSQMLERHDFTPAFTVQQMIKDFDLIIDAARGFMAPVYLTALIRQQYEAANAQGLAEQDFFALLHQYEAQAGLLQSPAAARP</sequence>
<dbReference type="Proteomes" id="UP000305654">
    <property type="component" value="Unassembled WGS sequence"/>
</dbReference>
<proteinExistence type="inferred from homology"/>
<comment type="caution">
    <text evidence="8">The sequence shown here is derived from an EMBL/GenBank/DDBJ whole genome shotgun (WGS) entry which is preliminary data.</text>
</comment>
<feature type="domain" description="Intradiol ring-cleavage dioxygenases" evidence="7">
    <location>
        <begin position="133"/>
        <end position="161"/>
    </location>
</feature>
<dbReference type="SUPFAM" id="SSF48179">
    <property type="entry name" value="6-phosphogluconate dehydrogenase C-terminal domain-like"/>
    <property type="match status" value="1"/>
</dbReference>
<dbReference type="RefSeq" id="WP_138324622.1">
    <property type="nucleotide sequence ID" value="NZ_VCDI01000001.1"/>
</dbReference>
<keyword evidence="5" id="KW-0560">Oxidoreductase</keyword>
<evidence type="ECO:0000256" key="3">
    <source>
        <dbReference type="ARBA" id="ARBA00022723"/>
    </source>
</evidence>
<dbReference type="GO" id="GO:0050661">
    <property type="term" value="F:NADP binding"/>
    <property type="evidence" value="ECO:0007669"/>
    <property type="project" value="InterPro"/>
</dbReference>
<dbReference type="Gene3D" id="2.60.130.10">
    <property type="entry name" value="Aromatic compound dioxygenase"/>
    <property type="match status" value="1"/>
</dbReference>
<dbReference type="SUPFAM" id="SSF51735">
    <property type="entry name" value="NAD(P)-binding Rossmann-fold domains"/>
    <property type="match status" value="1"/>
</dbReference>
<protein>
    <recommendedName>
        <fullName evidence="7">Intradiol ring-cleavage dioxygenases domain-containing protein</fullName>
    </recommendedName>
</protein>
<name>A0A5R9JFE3_9PROT</name>
<evidence type="ECO:0000313" key="8">
    <source>
        <dbReference type="EMBL" id="TLU74371.1"/>
    </source>
</evidence>
<evidence type="ECO:0000259" key="7">
    <source>
        <dbReference type="PROSITE" id="PS00083"/>
    </source>
</evidence>
<comment type="similarity">
    <text evidence="2">Belongs to the intradiol ring-cleavage dioxygenase family.</text>
</comment>
<dbReference type="Pfam" id="PF04444">
    <property type="entry name" value="Dioxygenase_N"/>
    <property type="match status" value="1"/>
</dbReference>
<dbReference type="Gene3D" id="1.10.1040.10">
    <property type="entry name" value="N-(1-d-carboxylethyl)-l-norvaline Dehydrogenase, domain 2"/>
    <property type="match status" value="1"/>
</dbReference>
<accession>A0A5R9JFE3</accession>
<dbReference type="InterPro" id="IPR036291">
    <property type="entry name" value="NAD(P)-bd_dom_sf"/>
</dbReference>
<keyword evidence="3" id="KW-0479">Metal-binding</keyword>
<dbReference type="GO" id="GO:0009712">
    <property type="term" value="P:catechol-containing compound metabolic process"/>
    <property type="evidence" value="ECO:0007669"/>
    <property type="project" value="InterPro"/>
</dbReference>
<comment type="cofactor">
    <cofactor evidence="1">
        <name>Fe(3+)</name>
        <dbReference type="ChEBI" id="CHEBI:29034"/>
    </cofactor>
</comment>
<dbReference type="GO" id="GO:0051287">
    <property type="term" value="F:NAD binding"/>
    <property type="evidence" value="ECO:0007669"/>
    <property type="project" value="InterPro"/>
</dbReference>
<dbReference type="PROSITE" id="PS00083">
    <property type="entry name" value="INTRADIOL_DIOXYGENAS"/>
    <property type="match status" value="1"/>
</dbReference>